<evidence type="ECO:0000256" key="1">
    <source>
        <dbReference type="SAM" id="MobiDB-lite"/>
    </source>
</evidence>
<keyword evidence="4" id="KW-1185">Reference proteome</keyword>
<dbReference type="Proteomes" id="UP000244722">
    <property type="component" value="Unassembled WGS sequence"/>
</dbReference>
<keyword evidence="2" id="KW-1133">Transmembrane helix</keyword>
<feature type="transmembrane region" description="Helical" evidence="2">
    <location>
        <begin position="6"/>
        <end position="25"/>
    </location>
</feature>
<feature type="compositionally biased region" description="Polar residues" evidence="1">
    <location>
        <begin position="89"/>
        <end position="103"/>
    </location>
</feature>
<sequence>MKLSATQVILNLTAMTALMFTLAIAMPSTTSSKRKDGTEKGTLHQCSNKEHGFIWFKETPFNAAVAIYVHLRSEPSQEDREANTKEVYESNTDSTYKGTSILL</sequence>
<organism evidence="3 4">
    <name type="scientific">Tuber borchii</name>
    <name type="common">White truffle</name>
    <dbReference type="NCBI Taxonomy" id="42251"/>
    <lineage>
        <taxon>Eukaryota</taxon>
        <taxon>Fungi</taxon>
        <taxon>Dikarya</taxon>
        <taxon>Ascomycota</taxon>
        <taxon>Pezizomycotina</taxon>
        <taxon>Pezizomycetes</taxon>
        <taxon>Pezizales</taxon>
        <taxon>Tuberaceae</taxon>
        <taxon>Tuber</taxon>
    </lineage>
</organism>
<reference evidence="3 4" key="1">
    <citation type="submission" date="2017-04" db="EMBL/GenBank/DDBJ databases">
        <title>Draft genome sequence of Tuber borchii Vittad., a whitish edible truffle.</title>
        <authorList>
            <consortium name="DOE Joint Genome Institute"/>
            <person name="Murat C."/>
            <person name="Kuo A."/>
            <person name="Barry K.W."/>
            <person name="Clum A."/>
            <person name="Dockter R.B."/>
            <person name="Fauchery L."/>
            <person name="Iotti M."/>
            <person name="Kohler A."/>
            <person name="Labutti K."/>
            <person name="Lindquist E.A."/>
            <person name="Lipzen A."/>
            <person name="Ohm R.A."/>
            <person name="Wang M."/>
            <person name="Grigoriev I.V."/>
            <person name="Zambonelli A."/>
            <person name="Martin F.M."/>
        </authorList>
    </citation>
    <scope>NUCLEOTIDE SEQUENCE [LARGE SCALE GENOMIC DNA]</scope>
    <source>
        <strain evidence="3 4">Tbo3840</strain>
    </source>
</reference>
<evidence type="ECO:0000313" key="4">
    <source>
        <dbReference type="Proteomes" id="UP000244722"/>
    </source>
</evidence>
<feature type="region of interest" description="Disordered" evidence="1">
    <location>
        <begin position="75"/>
        <end position="103"/>
    </location>
</feature>
<proteinExistence type="predicted"/>
<keyword evidence="2" id="KW-0812">Transmembrane</keyword>
<keyword evidence="2" id="KW-0472">Membrane</keyword>
<gene>
    <name evidence="3" type="ORF">B9Z19DRAFT_1063221</name>
</gene>
<feature type="compositionally biased region" description="Basic and acidic residues" evidence="1">
    <location>
        <begin position="75"/>
        <end position="88"/>
    </location>
</feature>
<accession>A0A2T6ZZ71</accession>
<comment type="caution">
    <text evidence="3">The sequence shown here is derived from an EMBL/GenBank/DDBJ whole genome shotgun (WGS) entry which is preliminary data.</text>
</comment>
<dbReference type="EMBL" id="NESQ01000058">
    <property type="protein sequence ID" value="PUU80764.1"/>
    <property type="molecule type" value="Genomic_DNA"/>
</dbReference>
<evidence type="ECO:0000313" key="3">
    <source>
        <dbReference type="EMBL" id="PUU80764.1"/>
    </source>
</evidence>
<evidence type="ECO:0000256" key="2">
    <source>
        <dbReference type="SAM" id="Phobius"/>
    </source>
</evidence>
<protein>
    <submittedName>
        <fullName evidence="3">Uncharacterized protein</fullName>
    </submittedName>
</protein>
<dbReference type="AlphaFoldDB" id="A0A2T6ZZ71"/>
<name>A0A2T6ZZ71_TUBBO</name>